<feature type="domain" description="Histidine kinase/HSP90-like ATPase" evidence="10">
    <location>
        <begin position="293"/>
        <end position="382"/>
    </location>
</feature>
<dbReference type="Pfam" id="PF02518">
    <property type="entry name" value="HATPase_c"/>
    <property type="match status" value="1"/>
</dbReference>
<keyword evidence="4" id="KW-0808">Transferase</keyword>
<feature type="transmembrane region" description="Helical" evidence="9">
    <location>
        <begin position="35"/>
        <end position="53"/>
    </location>
</feature>
<keyword evidence="3" id="KW-0597">Phosphoprotein</keyword>
<keyword evidence="7" id="KW-0067">ATP-binding</keyword>
<dbReference type="PANTHER" id="PTHR24421:SF10">
    <property type="entry name" value="NITRATE_NITRITE SENSOR PROTEIN NARQ"/>
    <property type="match status" value="1"/>
</dbReference>
<evidence type="ECO:0000256" key="4">
    <source>
        <dbReference type="ARBA" id="ARBA00022679"/>
    </source>
</evidence>
<dbReference type="Pfam" id="PF07730">
    <property type="entry name" value="HisKA_3"/>
    <property type="match status" value="1"/>
</dbReference>
<dbReference type="PANTHER" id="PTHR24421">
    <property type="entry name" value="NITRATE/NITRITE SENSOR PROTEIN NARX-RELATED"/>
    <property type="match status" value="1"/>
</dbReference>
<evidence type="ECO:0000256" key="3">
    <source>
        <dbReference type="ARBA" id="ARBA00022553"/>
    </source>
</evidence>
<comment type="caution">
    <text evidence="11">The sequence shown here is derived from an EMBL/GenBank/DDBJ whole genome shotgun (WGS) entry which is preliminary data.</text>
</comment>
<dbReference type="InterPro" id="IPR050482">
    <property type="entry name" value="Sensor_HK_TwoCompSys"/>
</dbReference>
<evidence type="ECO:0000256" key="6">
    <source>
        <dbReference type="ARBA" id="ARBA00022777"/>
    </source>
</evidence>
<dbReference type="GO" id="GO:0016301">
    <property type="term" value="F:kinase activity"/>
    <property type="evidence" value="ECO:0007669"/>
    <property type="project" value="UniProtKB-KW"/>
</dbReference>
<feature type="transmembrane region" description="Helical" evidence="9">
    <location>
        <begin position="127"/>
        <end position="146"/>
    </location>
</feature>
<dbReference type="InterPro" id="IPR036890">
    <property type="entry name" value="HATPase_C_sf"/>
</dbReference>
<dbReference type="Proteomes" id="UP001569904">
    <property type="component" value="Unassembled WGS sequence"/>
</dbReference>
<keyword evidence="8" id="KW-0902">Two-component regulatory system</keyword>
<keyword evidence="9" id="KW-0472">Membrane</keyword>
<dbReference type="SUPFAM" id="SSF55874">
    <property type="entry name" value="ATPase domain of HSP90 chaperone/DNA topoisomerase II/histidine kinase"/>
    <property type="match status" value="1"/>
</dbReference>
<sequence>MRLHRPSAGLLLDAAIAAVTLALVLGSAFTQDGPAPLPGQVAAAVAACAALVLRRRHPVTVLVLTLLLTSVSGALGESGGPVFVAYIVALYTTAAEGRLPAAIVLAVIGIMGMILRGSGSTPGQQENSVLVAGWLVAVLAAGGVAWNRRAYLAEVERRAAEAERSREADGRRRATEERMRIARELHDVLAHNISVINVRAGAALFHLTGGSRRDDRGLRAELVDTLTVIREAGRDAGRELRATLGVLRQADETDPVAPAPGLARLPDLVDTAGRTGLHVRTTVEGTGQRVPAEVDLAAFRIVQEALTNVARHARTGEATVRIRVDSEDLHIRVDNTGAARGSGTGYGIRGMRERAAALGGDLRAGPCGDGAFQVLARLPLRENA</sequence>
<dbReference type="InterPro" id="IPR055558">
    <property type="entry name" value="DUF7134"/>
</dbReference>
<protein>
    <recommendedName>
        <fullName evidence="2">histidine kinase</fullName>
        <ecNumber evidence="2">2.7.13.3</ecNumber>
    </recommendedName>
</protein>
<dbReference type="EMBL" id="JAXCEH010000011">
    <property type="protein sequence ID" value="MFA1555620.1"/>
    <property type="molecule type" value="Genomic_DNA"/>
</dbReference>
<reference evidence="11 12" key="1">
    <citation type="submission" date="2023-11" db="EMBL/GenBank/DDBJ databases">
        <title>Actinomadura monticuli sp. nov., isolated from volcanic ash.</title>
        <authorList>
            <person name="Lee S.D."/>
            <person name="Yang H."/>
            <person name="Kim I.S."/>
        </authorList>
    </citation>
    <scope>NUCLEOTIDE SEQUENCE [LARGE SCALE GENOMIC DNA]</scope>
    <source>
        <strain evidence="11 12">DSM 45346</strain>
    </source>
</reference>
<evidence type="ECO:0000256" key="8">
    <source>
        <dbReference type="ARBA" id="ARBA00023012"/>
    </source>
</evidence>
<name>A0ABV4QYC9_9ACTN</name>
<keyword evidence="9" id="KW-0812">Transmembrane</keyword>
<keyword evidence="9" id="KW-1133">Transmembrane helix</keyword>
<dbReference type="SMART" id="SM00387">
    <property type="entry name" value="HATPase_c"/>
    <property type="match status" value="1"/>
</dbReference>
<organism evidence="11 12">
    <name type="scientific">Actinomadura chokoriensis</name>
    <dbReference type="NCBI Taxonomy" id="454156"/>
    <lineage>
        <taxon>Bacteria</taxon>
        <taxon>Bacillati</taxon>
        <taxon>Actinomycetota</taxon>
        <taxon>Actinomycetes</taxon>
        <taxon>Streptosporangiales</taxon>
        <taxon>Thermomonosporaceae</taxon>
        <taxon>Actinomadura</taxon>
    </lineage>
</organism>
<feature type="transmembrane region" description="Helical" evidence="9">
    <location>
        <begin position="60"/>
        <end position="91"/>
    </location>
</feature>
<proteinExistence type="predicted"/>
<gene>
    <name evidence="11" type="ORF">SM436_18185</name>
</gene>
<dbReference type="Gene3D" id="3.30.565.10">
    <property type="entry name" value="Histidine kinase-like ATPase, C-terminal domain"/>
    <property type="match status" value="1"/>
</dbReference>
<feature type="transmembrane region" description="Helical" evidence="9">
    <location>
        <begin position="97"/>
        <end position="115"/>
    </location>
</feature>
<keyword evidence="12" id="KW-1185">Reference proteome</keyword>
<accession>A0ABV4QYC9</accession>
<dbReference type="InterPro" id="IPR011712">
    <property type="entry name" value="Sig_transdc_His_kin_sub3_dim/P"/>
</dbReference>
<dbReference type="InterPro" id="IPR003594">
    <property type="entry name" value="HATPase_dom"/>
</dbReference>
<evidence type="ECO:0000256" key="9">
    <source>
        <dbReference type="SAM" id="Phobius"/>
    </source>
</evidence>
<evidence type="ECO:0000256" key="1">
    <source>
        <dbReference type="ARBA" id="ARBA00000085"/>
    </source>
</evidence>
<evidence type="ECO:0000256" key="7">
    <source>
        <dbReference type="ARBA" id="ARBA00022840"/>
    </source>
</evidence>
<evidence type="ECO:0000256" key="2">
    <source>
        <dbReference type="ARBA" id="ARBA00012438"/>
    </source>
</evidence>
<evidence type="ECO:0000313" key="12">
    <source>
        <dbReference type="Proteomes" id="UP001569904"/>
    </source>
</evidence>
<evidence type="ECO:0000259" key="10">
    <source>
        <dbReference type="SMART" id="SM00387"/>
    </source>
</evidence>
<keyword evidence="6 11" id="KW-0418">Kinase</keyword>
<dbReference type="CDD" id="cd16917">
    <property type="entry name" value="HATPase_UhpB-NarQ-NarX-like"/>
    <property type="match status" value="1"/>
</dbReference>
<keyword evidence="5" id="KW-0547">Nucleotide-binding</keyword>
<dbReference type="RefSeq" id="WP_371942346.1">
    <property type="nucleotide sequence ID" value="NZ_JAXCEH010000011.1"/>
</dbReference>
<dbReference type="Gene3D" id="1.20.5.1930">
    <property type="match status" value="1"/>
</dbReference>
<dbReference type="EC" id="2.7.13.3" evidence="2"/>
<evidence type="ECO:0000256" key="5">
    <source>
        <dbReference type="ARBA" id="ARBA00022741"/>
    </source>
</evidence>
<evidence type="ECO:0000313" key="11">
    <source>
        <dbReference type="EMBL" id="MFA1555620.1"/>
    </source>
</evidence>
<dbReference type="Pfam" id="PF23539">
    <property type="entry name" value="DUF7134"/>
    <property type="match status" value="1"/>
</dbReference>
<feature type="transmembrane region" description="Helical" evidence="9">
    <location>
        <begin position="7"/>
        <end position="29"/>
    </location>
</feature>
<comment type="catalytic activity">
    <reaction evidence="1">
        <text>ATP + protein L-histidine = ADP + protein N-phospho-L-histidine.</text>
        <dbReference type="EC" id="2.7.13.3"/>
    </reaction>
</comment>